<dbReference type="InterPro" id="IPR014752">
    <property type="entry name" value="Arrestin-like_C"/>
</dbReference>
<keyword evidence="5" id="KW-1185">Reference proteome</keyword>
<feature type="compositionally biased region" description="Polar residues" evidence="2">
    <location>
        <begin position="408"/>
        <end position="419"/>
    </location>
</feature>
<feature type="domain" description="Arrestin C-terminal-like" evidence="3">
    <location>
        <begin position="169"/>
        <end position="300"/>
    </location>
</feature>
<dbReference type="Gene3D" id="2.60.40.640">
    <property type="match status" value="2"/>
</dbReference>
<dbReference type="SMART" id="SM01017">
    <property type="entry name" value="Arrestin_C"/>
    <property type="match status" value="1"/>
</dbReference>
<dbReference type="SUPFAM" id="SSF81296">
    <property type="entry name" value="E set domains"/>
    <property type="match status" value="2"/>
</dbReference>
<dbReference type="InterPro" id="IPR011021">
    <property type="entry name" value="Arrestin-like_N"/>
</dbReference>
<protein>
    <recommendedName>
        <fullName evidence="3">Arrestin C-terminal-like domain-containing protein</fullName>
    </recommendedName>
</protein>
<comment type="caution">
    <text evidence="4">The sequence shown here is derived from an EMBL/GenBank/DDBJ whole genome shotgun (WGS) entry which is preliminary data.</text>
</comment>
<dbReference type="PANTHER" id="PTHR11188">
    <property type="entry name" value="ARRESTIN DOMAIN CONTAINING PROTEIN"/>
    <property type="match status" value="1"/>
</dbReference>
<evidence type="ECO:0000313" key="5">
    <source>
        <dbReference type="Proteomes" id="UP001497497"/>
    </source>
</evidence>
<evidence type="ECO:0000259" key="3">
    <source>
        <dbReference type="SMART" id="SM01017"/>
    </source>
</evidence>
<dbReference type="Pfam" id="PF02752">
    <property type="entry name" value="Arrestin_C"/>
    <property type="match status" value="1"/>
</dbReference>
<dbReference type="Pfam" id="PF00339">
    <property type="entry name" value="Arrestin_N"/>
    <property type="match status" value="1"/>
</dbReference>
<dbReference type="GO" id="GO:0005737">
    <property type="term" value="C:cytoplasm"/>
    <property type="evidence" value="ECO:0007669"/>
    <property type="project" value="TreeGrafter"/>
</dbReference>
<dbReference type="InterPro" id="IPR050357">
    <property type="entry name" value="Arrestin_domain-protein"/>
</dbReference>
<comment type="similarity">
    <text evidence="1">Belongs to the arrestin family.</text>
</comment>
<evidence type="ECO:0000313" key="4">
    <source>
        <dbReference type="EMBL" id="CAL1546772.1"/>
    </source>
</evidence>
<feature type="region of interest" description="Disordered" evidence="2">
    <location>
        <begin position="365"/>
        <end position="453"/>
    </location>
</feature>
<dbReference type="EMBL" id="CAXITT010000853">
    <property type="protein sequence ID" value="CAL1546772.1"/>
    <property type="molecule type" value="Genomic_DNA"/>
</dbReference>
<evidence type="ECO:0000256" key="1">
    <source>
        <dbReference type="ARBA" id="ARBA00005298"/>
    </source>
</evidence>
<dbReference type="Proteomes" id="UP001497497">
    <property type="component" value="Unassembled WGS sequence"/>
</dbReference>
<sequence length="686" mass="75041">MGKVTGWGITPEGGQREVYRPGETVSGTVTLTVEGEIKVNGVNIYCVGMALTKWTRPFQRWSEKDSMSSETYINSVIRSGAQILTPGSHSYKYSFQLPREGVPSSFEGSYGAIRYYLRVEVDKTFPGINDNFYKGFTVLAHVDVNEAVYKKGINASGQKELSKAFGLGDAGTLSLAASLDRNGYCPGEKISINLEAKNSSTTKDCGFVKATLVQHTDFTAGSETKSVDLPVITVLGDKLGKGQTYVWDKQLMAIDAVPPSIKKLTCHIIRVTYSVNVSVEVPLGLDLELHIPIKIGTVPLGMSISLQPKLTRPGYYEVERSKAITYVKCQRGVQMFSKSDGNFVNLQYVPMTAFKKSNSRQNASLSAAVPRQFSSSTEHAAGATPNPEVTPAPEKSESAFAPPKGIPNDNNGSKYSQENPPLGHVLPSAPPSYDEVVSRPATSEQAGYPPTPMPYFLPPEPGNGSVLVLLFPAADVDVVRNCMKRNMTNILLHGGLILAYNPLLPVLPAHQTSAIFIHFGSLRTGLSWLHNMKTSEPTITSRWWTMIGENKFMLGQPGQRTQFNALSVTLLKRNLEFKPTQDYSSEHQRLMKEVLSPTKAAFGGKTVLSSAGVTFASGDWSSLAVNSRQVTLVVIQWPTVEHNKGYKQAFVDDPNLRRFSELLKLSNTVLFTSGFEVNDVDSFQNV</sequence>
<dbReference type="InterPro" id="IPR014756">
    <property type="entry name" value="Ig_E-set"/>
</dbReference>
<organism evidence="4 5">
    <name type="scientific">Lymnaea stagnalis</name>
    <name type="common">Great pond snail</name>
    <name type="synonym">Helix stagnalis</name>
    <dbReference type="NCBI Taxonomy" id="6523"/>
    <lineage>
        <taxon>Eukaryota</taxon>
        <taxon>Metazoa</taxon>
        <taxon>Spiralia</taxon>
        <taxon>Lophotrochozoa</taxon>
        <taxon>Mollusca</taxon>
        <taxon>Gastropoda</taxon>
        <taxon>Heterobranchia</taxon>
        <taxon>Euthyneura</taxon>
        <taxon>Panpulmonata</taxon>
        <taxon>Hygrophila</taxon>
        <taxon>Lymnaeoidea</taxon>
        <taxon>Lymnaeidae</taxon>
        <taxon>Lymnaea</taxon>
    </lineage>
</organism>
<reference evidence="4 5" key="1">
    <citation type="submission" date="2024-04" db="EMBL/GenBank/DDBJ databases">
        <authorList>
            <consortium name="Genoscope - CEA"/>
            <person name="William W."/>
        </authorList>
    </citation>
    <scope>NUCLEOTIDE SEQUENCE [LARGE SCALE GENOMIC DNA]</scope>
</reference>
<evidence type="ECO:0000256" key="2">
    <source>
        <dbReference type="SAM" id="MobiDB-lite"/>
    </source>
</evidence>
<dbReference type="GO" id="GO:0015031">
    <property type="term" value="P:protein transport"/>
    <property type="evidence" value="ECO:0007669"/>
    <property type="project" value="TreeGrafter"/>
</dbReference>
<accession>A0AAV2IM33</accession>
<dbReference type="AlphaFoldDB" id="A0AAV2IM33"/>
<name>A0AAV2IM33_LYMST</name>
<gene>
    <name evidence="4" type="ORF">GSLYS_00020149001</name>
</gene>
<proteinExistence type="inferred from homology"/>
<dbReference type="PANTHER" id="PTHR11188:SF17">
    <property type="entry name" value="FI21816P1"/>
    <property type="match status" value="1"/>
</dbReference>
<dbReference type="InterPro" id="IPR011022">
    <property type="entry name" value="Arrestin_C-like"/>
</dbReference>